<evidence type="ECO:0000256" key="1">
    <source>
        <dbReference type="SAM" id="MobiDB-lite"/>
    </source>
</evidence>
<dbReference type="AlphaFoldDB" id="A0A1E3VT54"/>
<feature type="signal peptide" evidence="2">
    <location>
        <begin position="1"/>
        <end position="29"/>
    </location>
</feature>
<gene>
    <name evidence="3" type="ORF">AUC69_14080</name>
</gene>
<keyword evidence="4" id="KW-1185">Reference proteome</keyword>
<feature type="compositionally biased region" description="Acidic residues" evidence="1">
    <location>
        <begin position="220"/>
        <end position="233"/>
    </location>
</feature>
<dbReference type="STRING" id="1774969.AUC69_14080"/>
<dbReference type="RefSeq" id="WP_069442232.1">
    <property type="nucleotide sequence ID" value="NZ_LPWF01000028.1"/>
</dbReference>
<name>A0A1E3VT54_9HYPH</name>
<evidence type="ECO:0000256" key="2">
    <source>
        <dbReference type="SAM" id="SignalP"/>
    </source>
</evidence>
<feature type="region of interest" description="Disordered" evidence="1">
    <location>
        <begin position="176"/>
        <end position="233"/>
    </location>
</feature>
<dbReference type="Proteomes" id="UP000094472">
    <property type="component" value="Unassembled WGS sequence"/>
</dbReference>
<feature type="region of interest" description="Disordered" evidence="1">
    <location>
        <begin position="31"/>
        <end position="64"/>
    </location>
</feature>
<feature type="compositionally biased region" description="Basic residues" evidence="1">
    <location>
        <begin position="42"/>
        <end position="61"/>
    </location>
</feature>
<evidence type="ECO:0000313" key="3">
    <source>
        <dbReference type="EMBL" id="ODR96718.1"/>
    </source>
</evidence>
<dbReference type="EMBL" id="LPWF01000028">
    <property type="protein sequence ID" value="ODR96718.1"/>
    <property type="molecule type" value="Genomic_DNA"/>
</dbReference>
<comment type="caution">
    <text evidence="3">The sequence shown here is derived from an EMBL/GenBank/DDBJ whole genome shotgun (WGS) entry which is preliminary data.</text>
</comment>
<accession>A0A1E3VT54</accession>
<protein>
    <recommendedName>
        <fullName evidence="5">LTXXQ motif family protein</fullName>
    </recommendedName>
</protein>
<organism evidence="3 4">
    <name type="scientific">Methyloceanibacter superfactus</name>
    <dbReference type="NCBI Taxonomy" id="1774969"/>
    <lineage>
        <taxon>Bacteria</taxon>
        <taxon>Pseudomonadati</taxon>
        <taxon>Pseudomonadota</taxon>
        <taxon>Alphaproteobacteria</taxon>
        <taxon>Hyphomicrobiales</taxon>
        <taxon>Hyphomicrobiaceae</taxon>
        <taxon>Methyloceanibacter</taxon>
    </lineage>
</organism>
<feature type="chain" id="PRO_5009138560" description="LTXXQ motif family protein" evidence="2">
    <location>
        <begin position="30"/>
        <end position="233"/>
    </location>
</feature>
<sequence>MKYPPKFAALAVVAVLGVAGLTAVTTAFADSDNRSEWSKPGMGKHHGGKKMCNRHGGKHGMRGPDGLAKKLSVMETEIGIRANQLDDWRDFTDALQATMKRPMMGMGPGGPGGPGPRMMAPDAEPFAMAERLADNTIERAKSAEALKTAIAKLRTTLTPEQLDKVKAIEARLRAKMAQAHGWQRGPHGKGHHGQGPRDGGPNAGKPAPDAAPSAAPEPPGGDDDDGDDNDDSL</sequence>
<feature type="compositionally biased region" description="Low complexity" evidence="1">
    <location>
        <begin position="203"/>
        <end position="214"/>
    </location>
</feature>
<evidence type="ECO:0000313" key="4">
    <source>
        <dbReference type="Proteomes" id="UP000094472"/>
    </source>
</evidence>
<proteinExistence type="predicted"/>
<evidence type="ECO:0008006" key="5">
    <source>
        <dbReference type="Google" id="ProtNLM"/>
    </source>
</evidence>
<reference evidence="3 4" key="1">
    <citation type="journal article" date="2016" name="Environ. Microbiol.">
        <title>New Methyloceanibacter diversity from North Sea sediments includes methanotroph containing solely the soluble methane monooxygenase.</title>
        <authorList>
            <person name="Vekeman B."/>
            <person name="Kerckhof F.M."/>
            <person name="Cremers G."/>
            <person name="de Vos P."/>
            <person name="Vandamme P."/>
            <person name="Boon N."/>
            <person name="Op den Camp H.J."/>
            <person name="Heylen K."/>
        </authorList>
    </citation>
    <scope>NUCLEOTIDE SEQUENCE [LARGE SCALE GENOMIC DNA]</scope>
    <source>
        <strain evidence="3 4">R-67175</strain>
    </source>
</reference>
<dbReference type="OrthoDB" id="7354754at2"/>
<keyword evidence="2" id="KW-0732">Signal</keyword>